<evidence type="ECO:0000256" key="1">
    <source>
        <dbReference type="ARBA" id="ARBA00011961"/>
    </source>
</evidence>
<dbReference type="GO" id="GO:0102193">
    <property type="term" value="F:protein-ribulosamine 3-kinase activity"/>
    <property type="evidence" value="ECO:0007669"/>
    <property type="project" value="UniProtKB-EC"/>
</dbReference>
<gene>
    <name evidence="4" type="ORF">CTAYLR_000605</name>
</gene>
<evidence type="ECO:0000256" key="3">
    <source>
        <dbReference type="PIRNR" id="PIRNR006221"/>
    </source>
</evidence>
<dbReference type="InterPro" id="IPR011009">
    <property type="entry name" value="Kinase-like_dom_sf"/>
</dbReference>
<organism evidence="4 5">
    <name type="scientific">Chrysophaeum taylorii</name>
    <dbReference type="NCBI Taxonomy" id="2483200"/>
    <lineage>
        <taxon>Eukaryota</taxon>
        <taxon>Sar</taxon>
        <taxon>Stramenopiles</taxon>
        <taxon>Ochrophyta</taxon>
        <taxon>Pelagophyceae</taxon>
        <taxon>Pelagomonadales</taxon>
        <taxon>Pelagomonadaceae</taxon>
        <taxon>Chrysophaeum</taxon>
    </lineage>
</organism>
<dbReference type="PIRSF" id="PIRSF006221">
    <property type="entry name" value="Ketosamine-3-kinase"/>
    <property type="match status" value="1"/>
</dbReference>
<evidence type="ECO:0000313" key="4">
    <source>
        <dbReference type="EMBL" id="KAJ8605832.1"/>
    </source>
</evidence>
<keyword evidence="3" id="KW-0808">Transferase</keyword>
<dbReference type="GO" id="GO:0016301">
    <property type="term" value="F:kinase activity"/>
    <property type="evidence" value="ECO:0007669"/>
    <property type="project" value="UniProtKB-UniRule"/>
</dbReference>
<dbReference type="InterPro" id="IPR016477">
    <property type="entry name" value="Fructo-/Ketosamine-3-kinase"/>
</dbReference>
<sequence>MKLFLVVWMGGDGDVRKWFNANGYEEAKKSGGFGGSGWASTAKWTCGSKDFFVKSSSRSANRMFAGEAAGLGAMRAAAGSGLAIPEVFHAGDYEDGRGSFIIMEYLRLGGRGDAAALGRAMAEMHLAPGPDAYGFDVDNTIGATPQPNGWDADWIRFWTEKRMKHQLKLAGDSAIQNVAEKLIPRIPEFFDDGEPTRPAIIHGDLWSGNIGTADGRPSIYDPACYYAHHEAEWGMSWCASLGPAFWAAYRSLIPEAPGFKKRRPLYEAYHQLNHYNLFGGGYRGAAISCMEDALRFLKP</sequence>
<name>A0AAD7UH38_9STRA</name>
<keyword evidence="3" id="KW-0418">Kinase</keyword>
<dbReference type="SUPFAM" id="SSF56112">
    <property type="entry name" value="Protein kinase-like (PK-like)"/>
    <property type="match status" value="1"/>
</dbReference>
<evidence type="ECO:0000256" key="2">
    <source>
        <dbReference type="ARBA" id="ARBA00048655"/>
    </source>
</evidence>
<reference evidence="4" key="1">
    <citation type="submission" date="2023-01" db="EMBL/GenBank/DDBJ databases">
        <title>Metagenome sequencing of chrysophaentin producing Chrysophaeum taylorii.</title>
        <authorList>
            <person name="Davison J."/>
            <person name="Bewley C."/>
        </authorList>
    </citation>
    <scope>NUCLEOTIDE SEQUENCE</scope>
    <source>
        <strain evidence="4">NIES-1699</strain>
    </source>
</reference>
<dbReference type="Proteomes" id="UP001230188">
    <property type="component" value="Unassembled WGS sequence"/>
</dbReference>
<dbReference type="Gene3D" id="3.90.1200.10">
    <property type="match status" value="1"/>
</dbReference>
<dbReference type="PANTHER" id="PTHR12149">
    <property type="entry name" value="FRUCTOSAMINE 3 KINASE-RELATED PROTEIN"/>
    <property type="match status" value="1"/>
</dbReference>
<keyword evidence="5" id="KW-1185">Reference proteome</keyword>
<accession>A0AAD7UH38</accession>
<dbReference type="EC" id="2.7.1.172" evidence="1"/>
<proteinExistence type="inferred from homology"/>
<dbReference type="Pfam" id="PF03881">
    <property type="entry name" value="Fructosamin_kin"/>
    <property type="match status" value="1"/>
</dbReference>
<dbReference type="Gene3D" id="3.30.200.20">
    <property type="entry name" value="Phosphorylase Kinase, domain 1"/>
    <property type="match status" value="1"/>
</dbReference>
<protein>
    <recommendedName>
        <fullName evidence="1">protein-ribulosamine 3-kinase</fullName>
        <ecNumber evidence="1">2.7.1.172</ecNumber>
    </recommendedName>
</protein>
<dbReference type="PANTHER" id="PTHR12149:SF8">
    <property type="entry name" value="PROTEIN-RIBULOSAMINE 3-KINASE"/>
    <property type="match status" value="1"/>
</dbReference>
<comment type="caution">
    <text evidence="4">The sequence shown here is derived from an EMBL/GenBank/DDBJ whole genome shotgun (WGS) entry which is preliminary data.</text>
</comment>
<evidence type="ECO:0000313" key="5">
    <source>
        <dbReference type="Proteomes" id="UP001230188"/>
    </source>
</evidence>
<comment type="catalytic activity">
    <reaction evidence="2">
        <text>N(6)-D-ribulosyl-L-lysyl-[protein] + ATP = N(6)-(3-O-phospho-D-ribulosyl)-L-lysyl-[protein] + ADP + H(+)</text>
        <dbReference type="Rhea" id="RHEA:48432"/>
        <dbReference type="Rhea" id="RHEA-COMP:12103"/>
        <dbReference type="Rhea" id="RHEA-COMP:12104"/>
        <dbReference type="ChEBI" id="CHEBI:15378"/>
        <dbReference type="ChEBI" id="CHEBI:30616"/>
        <dbReference type="ChEBI" id="CHEBI:90418"/>
        <dbReference type="ChEBI" id="CHEBI:90420"/>
        <dbReference type="ChEBI" id="CHEBI:456216"/>
        <dbReference type="EC" id="2.7.1.172"/>
    </reaction>
    <physiologicalReaction direction="left-to-right" evidence="2">
        <dbReference type="Rhea" id="RHEA:48433"/>
    </physiologicalReaction>
</comment>
<dbReference type="AlphaFoldDB" id="A0AAD7UH38"/>
<comment type="similarity">
    <text evidence="3">Belongs to the fructosamine kinase family.</text>
</comment>
<dbReference type="EMBL" id="JAQMWT010000309">
    <property type="protein sequence ID" value="KAJ8605832.1"/>
    <property type="molecule type" value="Genomic_DNA"/>
</dbReference>